<proteinExistence type="predicted"/>
<dbReference type="Gene3D" id="1.10.510.10">
    <property type="entry name" value="Transferase(Phosphotransferase) domain 1"/>
    <property type="match status" value="1"/>
</dbReference>
<feature type="transmembrane region" description="Helical" evidence="20">
    <location>
        <begin position="571"/>
        <end position="593"/>
    </location>
</feature>
<keyword evidence="7 20" id="KW-0812">Transmembrane</keyword>
<evidence type="ECO:0000313" key="23">
    <source>
        <dbReference type="EMBL" id="KZN02401.1"/>
    </source>
</evidence>
<dbReference type="SMART" id="SM00369">
    <property type="entry name" value="LRR_TYP"/>
    <property type="match status" value="8"/>
</dbReference>
<keyword evidence="5" id="KW-0433">Leucine-rich repeat</keyword>
<dbReference type="InterPro" id="IPR050647">
    <property type="entry name" value="Plant_LRR-RLKs"/>
</dbReference>
<dbReference type="InterPro" id="IPR011009">
    <property type="entry name" value="Kinase-like_dom_sf"/>
</dbReference>
<keyword evidence="11" id="KW-0418">Kinase</keyword>
<protein>
    <recommendedName>
        <fullName evidence="2">non-specific serine/threonine protein kinase</fullName>
        <ecNumber evidence="2">2.7.11.1</ecNumber>
    </recommendedName>
</protein>
<keyword evidence="13 20" id="KW-1133">Transmembrane helix</keyword>
<feature type="signal peptide" evidence="21">
    <location>
        <begin position="1"/>
        <end position="23"/>
    </location>
</feature>
<name>A0A166B5Y8_DAUCS</name>
<evidence type="ECO:0000256" key="14">
    <source>
        <dbReference type="ARBA" id="ARBA00023136"/>
    </source>
</evidence>
<feature type="domain" description="Protein kinase" evidence="22">
    <location>
        <begin position="633"/>
        <end position="901"/>
    </location>
</feature>
<dbReference type="Gene3D" id="3.30.200.20">
    <property type="entry name" value="Phosphorylase Kinase, domain 1"/>
    <property type="match status" value="1"/>
</dbReference>
<keyword evidence="14 20" id="KW-0472">Membrane</keyword>
<dbReference type="InterPro" id="IPR032675">
    <property type="entry name" value="LRR_dom_sf"/>
</dbReference>
<dbReference type="InterPro" id="IPR000719">
    <property type="entry name" value="Prot_kinase_dom"/>
</dbReference>
<sequence length="945" mass="103789">MCMMSFSVIISALVCALVASSMASDIKSANPSAEARALLESGWWGKYSTPVNTYQSHCTWQGIICNGAGSVTSIDLSGLYVGLELRNLNFSSLTSLESLNLRSCSLNGSSLSYLTGTLARLTYLDLSQNLLTGQLLISLTNLTQLTRLDVSDNYLSGSIPSQMGYYLKNLAFLDLGRNNFVGQIPSSFGSLIRLTHLHIDGNAITGPIPTTLVLLNGSLANLDLGDNQLKGLIPFEIGNMTKLVSLVLRRNNLTGPIPATLGSLAKLNYVDISSNPFNCTLPSELGSLKSLGVLRLSRSLFYGSVPRTLGNLTNLTLLDLAYNQLQGFIPPELGSLNNIVSLSLNGNRLYGPIPPSLGRLLKVTYLELGRNKLNGSIPQALMQLTKLKFLSLTSNKLVGAIPPSIENLSSLNFLNLSSNQFDGLLPPEIGMLSNLRTLILHTNQLSGYIPVFRYCNFQYLDLSKNQFNGTIPDALGLCNSMIHLALDSNKLSGSIPKKLENLTQLQFLNLSSNELYGTVPACLCYLCQESSFDFSHNALDFVNTCQKNFTNIQGNSELGEHKKGKKNLKTLYIVLPISLSITFAVLALVLICWRRFARNQSEGLDMKNGDVFSVWNFDGNIAYKDIIKATNEFDLRYCIGTGGYGSVYAARLPNGKVVAVKKLHRIEAEDQAFGKSFRNEVEVLLNIMHKNIVKLHGFCLHNQCMFLIYEYMENGSLFCALRDDAEAIKLDWNKRVDIVKGIAMALSYMHHDCPLPLVHRDISSNNILLNSKLEAFVADFGAARLLCPDSSNQTILAGTCGYIAPELAYTMQINEKCDVYSFGVVALETMMGRHPGELLSTLESSQPARRNISLEVLDSRLPHPTNEQEQDILLVLNLASACLSSDQKLRPTMLAVSREFLTAKGHSSVTRFVKNTENSPGQCDNWENICSESVASNECLICLDE</sequence>
<dbReference type="AlphaFoldDB" id="A0A166B5Y8"/>
<dbReference type="PROSITE" id="PS00107">
    <property type="entry name" value="PROTEIN_KINASE_ATP"/>
    <property type="match status" value="1"/>
</dbReference>
<dbReference type="EC" id="2.7.11.1" evidence="2"/>
<dbReference type="SMART" id="SM00365">
    <property type="entry name" value="LRR_SD22"/>
    <property type="match status" value="4"/>
</dbReference>
<dbReference type="EMBL" id="LNRQ01000003">
    <property type="protein sequence ID" value="KZN02401.1"/>
    <property type="molecule type" value="Genomic_DNA"/>
</dbReference>
<dbReference type="STRING" id="79200.A0A166B5Y8"/>
<keyword evidence="8 21" id="KW-0732">Signal</keyword>
<gene>
    <name evidence="23" type="ORF">DCAR_011155</name>
</gene>
<reference evidence="23" key="1">
    <citation type="journal article" date="2016" name="Nat. Genet.">
        <title>A high-quality carrot genome assembly provides new insights into carotenoid accumulation and asterid genome evolution.</title>
        <authorList>
            <person name="Iorizzo M."/>
            <person name="Ellison S."/>
            <person name="Senalik D."/>
            <person name="Zeng P."/>
            <person name="Satapoomin P."/>
            <person name="Huang J."/>
            <person name="Bowman M."/>
            <person name="Iovene M."/>
            <person name="Sanseverino W."/>
            <person name="Cavagnaro P."/>
            <person name="Yildiz M."/>
            <person name="Macko-Podgorni A."/>
            <person name="Moranska E."/>
            <person name="Grzebelus E."/>
            <person name="Grzebelus D."/>
            <person name="Ashrafi H."/>
            <person name="Zheng Z."/>
            <person name="Cheng S."/>
            <person name="Spooner D."/>
            <person name="Van Deynze A."/>
            <person name="Simon P."/>
        </authorList>
    </citation>
    <scope>NUCLEOTIDE SEQUENCE [LARGE SCALE GENOMIC DNA]</scope>
    <source>
        <tissue evidence="23">Leaf</tissue>
    </source>
</reference>
<evidence type="ECO:0000256" key="17">
    <source>
        <dbReference type="ARBA" id="ARBA00047899"/>
    </source>
</evidence>
<comment type="caution">
    <text evidence="23">The sequence shown here is derived from an EMBL/GenBank/DDBJ whole genome shotgun (WGS) entry which is preliminary data.</text>
</comment>
<evidence type="ECO:0000256" key="20">
    <source>
        <dbReference type="SAM" id="Phobius"/>
    </source>
</evidence>
<dbReference type="SUPFAM" id="SSF52047">
    <property type="entry name" value="RNI-like"/>
    <property type="match status" value="1"/>
</dbReference>
<dbReference type="InterPro" id="IPR017441">
    <property type="entry name" value="Protein_kinase_ATP_BS"/>
</dbReference>
<comment type="catalytic activity">
    <reaction evidence="18">
        <text>L-seryl-[protein] + ATP = O-phospho-L-seryl-[protein] + ADP + H(+)</text>
        <dbReference type="Rhea" id="RHEA:17989"/>
        <dbReference type="Rhea" id="RHEA-COMP:9863"/>
        <dbReference type="Rhea" id="RHEA-COMP:11604"/>
        <dbReference type="ChEBI" id="CHEBI:15378"/>
        <dbReference type="ChEBI" id="CHEBI:29999"/>
        <dbReference type="ChEBI" id="CHEBI:30616"/>
        <dbReference type="ChEBI" id="CHEBI:83421"/>
        <dbReference type="ChEBI" id="CHEBI:456216"/>
        <dbReference type="EC" id="2.7.11.1"/>
    </reaction>
</comment>
<dbReference type="InterPro" id="IPR008266">
    <property type="entry name" value="Tyr_kinase_AS"/>
</dbReference>
<dbReference type="GO" id="GO:0005524">
    <property type="term" value="F:ATP binding"/>
    <property type="evidence" value="ECO:0007669"/>
    <property type="project" value="UniProtKB-UniRule"/>
</dbReference>
<keyword evidence="4" id="KW-0597">Phosphoprotein</keyword>
<evidence type="ECO:0000256" key="9">
    <source>
        <dbReference type="ARBA" id="ARBA00022737"/>
    </source>
</evidence>
<dbReference type="SMART" id="SM00220">
    <property type="entry name" value="S_TKc"/>
    <property type="match status" value="1"/>
</dbReference>
<dbReference type="GO" id="GO:0033612">
    <property type="term" value="F:receptor serine/threonine kinase binding"/>
    <property type="evidence" value="ECO:0007669"/>
    <property type="project" value="TreeGrafter"/>
</dbReference>
<dbReference type="GO" id="GO:0051707">
    <property type="term" value="P:response to other organism"/>
    <property type="evidence" value="ECO:0007669"/>
    <property type="project" value="UniProtKB-ARBA"/>
</dbReference>
<evidence type="ECO:0000256" key="19">
    <source>
        <dbReference type="PROSITE-ProRule" id="PRU10141"/>
    </source>
</evidence>
<evidence type="ECO:0000256" key="1">
    <source>
        <dbReference type="ARBA" id="ARBA00004479"/>
    </source>
</evidence>
<keyword evidence="6" id="KW-0808">Transferase</keyword>
<dbReference type="SUPFAM" id="SSF56112">
    <property type="entry name" value="Protein kinase-like (PK-like)"/>
    <property type="match status" value="1"/>
</dbReference>
<dbReference type="Pfam" id="PF00560">
    <property type="entry name" value="LRR_1"/>
    <property type="match status" value="7"/>
</dbReference>
<evidence type="ECO:0000256" key="21">
    <source>
        <dbReference type="SAM" id="SignalP"/>
    </source>
</evidence>
<evidence type="ECO:0000256" key="18">
    <source>
        <dbReference type="ARBA" id="ARBA00048679"/>
    </source>
</evidence>
<accession>A0A166B5Y8</accession>
<dbReference type="FunFam" id="3.30.200.20:FF:000309">
    <property type="entry name" value="Leucine-rich repeat receptor protein kinase MSP1"/>
    <property type="match status" value="1"/>
</dbReference>
<dbReference type="PROSITE" id="PS00109">
    <property type="entry name" value="PROTEIN_KINASE_TYR"/>
    <property type="match status" value="1"/>
</dbReference>
<dbReference type="OrthoDB" id="676979at2759"/>
<evidence type="ECO:0000259" key="22">
    <source>
        <dbReference type="PROSITE" id="PS50011"/>
    </source>
</evidence>
<dbReference type="PROSITE" id="PS50011">
    <property type="entry name" value="PROTEIN_KINASE_DOM"/>
    <property type="match status" value="1"/>
</dbReference>
<evidence type="ECO:0000256" key="15">
    <source>
        <dbReference type="ARBA" id="ARBA00023170"/>
    </source>
</evidence>
<comment type="subcellular location">
    <subcellularLocation>
        <location evidence="1">Membrane</location>
        <topology evidence="1">Single-pass type I membrane protein</topology>
    </subcellularLocation>
</comment>
<dbReference type="GO" id="GO:0006952">
    <property type="term" value="P:defense response"/>
    <property type="evidence" value="ECO:0007669"/>
    <property type="project" value="UniProtKB-ARBA"/>
</dbReference>
<evidence type="ECO:0000256" key="16">
    <source>
        <dbReference type="ARBA" id="ARBA00023180"/>
    </source>
</evidence>
<feature type="chain" id="PRO_5007871061" description="non-specific serine/threonine protein kinase" evidence="21">
    <location>
        <begin position="24"/>
        <end position="945"/>
    </location>
</feature>
<keyword evidence="3" id="KW-0723">Serine/threonine-protein kinase</keyword>
<organism evidence="23">
    <name type="scientific">Daucus carota subsp. sativus</name>
    <name type="common">Carrot</name>
    <dbReference type="NCBI Taxonomy" id="79200"/>
    <lineage>
        <taxon>Eukaryota</taxon>
        <taxon>Viridiplantae</taxon>
        <taxon>Streptophyta</taxon>
        <taxon>Embryophyta</taxon>
        <taxon>Tracheophyta</taxon>
        <taxon>Spermatophyta</taxon>
        <taxon>Magnoliopsida</taxon>
        <taxon>eudicotyledons</taxon>
        <taxon>Gunneridae</taxon>
        <taxon>Pentapetalae</taxon>
        <taxon>asterids</taxon>
        <taxon>campanulids</taxon>
        <taxon>Apiales</taxon>
        <taxon>Apiaceae</taxon>
        <taxon>Apioideae</taxon>
        <taxon>Scandiceae</taxon>
        <taxon>Daucinae</taxon>
        <taxon>Daucus</taxon>
        <taxon>Daucus sect. Daucus</taxon>
    </lineage>
</organism>
<evidence type="ECO:0000256" key="10">
    <source>
        <dbReference type="ARBA" id="ARBA00022741"/>
    </source>
</evidence>
<dbReference type="Gene3D" id="3.80.10.10">
    <property type="entry name" value="Ribonuclease Inhibitor"/>
    <property type="match status" value="4"/>
</dbReference>
<dbReference type="KEGG" id="dcr:108213861"/>
<keyword evidence="10 19" id="KW-0547">Nucleotide-binding</keyword>
<evidence type="ECO:0000256" key="4">
    <source>
        <dbReference type="ARBA" id="ARBA00022553"/>
    </source>
</evidence>
<evidence type="ECO:0000256" key="11">
    <source>
        <dbReference type="ARBA" id="ARBA00022777"/>
    </source>
</evidence>
<evidence type="ECO:0000256" key="3">
    <source>
        <dbReference type="ARBA" id="ARBA00022527"/>
    </source>
</evidence>
<dbReference type="Gramene" id="KZN02401">
    <property type="protein sequence ID" value="KZN02401"/>
    <property type="gene ID" value="DCAR_011155"/>
</dbReference>
<dbReference type="InterPro" id="IPR003591">
    <property type="entry name" value="Leu-rich_rpt_typical-subtyp"/>
</dbReference>
<evidence type="ECO:0000256" key="5">
    <source>
        <dbReference type="ARBA" id="ARBA00022614"/>
    </source>
</evidence>
<dbReference type="Pfam" id="PF00069">
    <property type="entry name" value="Pkinase"/>
    <property type="match status" value="1"/>
</dbReference>
<dbReference type="SUPFAM" id="SSF52058">
    <property type="entry name" value="L domain-like"/>
    <property type="match status" value="1"/>
</dbReference>
<keyword evidence="15" id="KW-0675">Receptor</keyword>
<keyword evidence="9" id="KW-0677">Repeat</keyword>
<dbReference type="OMA" id="IQIKYQF"/>
<dbReference type="GO" id="GO:0004674">
    <property type="term" value="F:protein serine/threonine kinase activity"/>
    <property type="evidence" value="ECO:0007669"/>
    <property type="project" value="UniProtKB-KW"/>
</dbReference>
<evidence type="ECO:0000256" key="13">
    <source>
        <dbReference type="ARBA" id="ARBA00022989"/>
    </source>
</evidence>
<dbReference type="FunFam" id="1.10.510.10:FF:000445">
    <property type="entry name" value="MDIS1-interacting receptor like kinase 2"/>
    <property type="match status" value="1"/>
</dbReference>
<dbReference type="PRINTS" id="PR00019">
    <property type="entry name" value="LEURICHRPT"/>
</dbReference>
<evidence type="ECO:0000256" key="8">
    <source>
        <dbReference type="ARBA" id="ARBA00022729"/>
    </source>
</evidence>
<dbReference type="FunFam" id="3.80.10.10:FF:000095">
    <property type="entry name" value="LRR receptor-like serine/threonine-protein kinase GSO1"/>
    <property type="match status" value="2"/>
</dbReference>
<comment type="catalytic activity">
    <reaction evidence="17">
        <text>L-threonyl-[protein] + ATP = O-phospho-L-threonyl-[protein] + ADP + H(+)</text>
        <dbReference type="Rhea" id="RHEA:46608"/>
        <dbReference type="Rhea" id="RHEA-COMP:11060"/>
        <dbReference type="Rhea" id="RHEA-COMP:11605"/>
        <dbReference type="ChEBI" id="CHEBI:15378"/>
        <dbReference type="ChEBI" id="CHEBI:30013"/>
        <dbReference type="ChEBI" id="CHEBI:30616"/>
        <dbReference type="ChEBI" id="CHEBI:61977"/>
        <dbReference type="ChEBI" id="CHEBI:456216"/>
        <dbReference type="EC" id="2.7.11.1"/>
    </reaction>
</comment>
<dbReference type="PANTHER" id="PTHR48056">
    <property type="entry name" value="LRR RECEPTOR-LIKE SERINE/THREONINE-PROTEIN KINASE-RELATED"/>
    <property type="match status" value="1"/>
</dbReference>
<dbReference type="GO" id="GO:0016020">
    <property type="term" value="C:membrane"/>
    <property type="evidence" value="ECO:0007669"/>
    <property type="project" value="UniProtKB-SubCell"/>
</dbReference>
<evidence type="ECO:0000256" key="7">
    <source>
        <dbReference type="ARBA" id="ARBA00022692"/>
    </source>
</evidence>
<dbReference type="PANTHER" id="PTHR48056:SF23">
    <property type="entry name" value="PROTEIN KINASE DOMAIN-CONTAINING PROTEIN"/>
    <property type="match status" value="1"/>
</dbReference>
<dbReference type="InterPro" id="IPR001611">
    <property type="entry name" value="Leu-rich_rpt"/>
</dbReference>
<keyword evidence="16" id="KW-0325">Glycoprotein</keyword>
<dbReference type="Pfam" id="PF13855">
    <property type="entry name" value="LRR_8"/>
    <property type="match status" value="2"/>
</dbReference>
<evidence type="ECO:0000256" key="6">
    <source>
        <dbReference type="ARBA" id="ARBA00022679"/>
    </source>
</evidence>
<keyword evidence="12 19" id="KW-0067">ATP-binding</keyword>
<evidence type="ECO:0000256" key="2">
    <source>
        <dbReference type="ARBA" id="ARBA00012513"/>
    </source>
</evidence>
<feature type="binding site" evidence="19">
    <location>
        <position position="662"/>
    </location>
    <ligand>
        <name>ATP</name>
        <dbReference type="ChEBI" id="CHEBI:30616"/>
    </ligand>
</feature>
<evidence type="ECO:0000256" key="12">
    <source>
        <dbReference type="ARBA" id="ARBA00022840"/>
    </source>
</evidence>